<reference evidence="1 2" key="1">
    <citation type="submission" date="2024-10" db="EMBL/GenBank/DDBJ databases">
        <title>The Natural Products Discovery Center: Release of the First 8490 Sequenced Strains for Exploring Actinobacteria Biosynthetic Diversity.</title>
        <authorList>
            <person name="Kalkreuter E."/>
            <person name="Kautsar S.A."/>
            <person name="Yang D."/>
            <person name="Bader C.D."/>
            <person name="Teijaro C.N."/>
            <person name="Fluegel L."/>
            <person name="Davis C.M."/>
            <person name="Simpson J.R."/>
            <person name="Lauterbach L."/>
            <person name="Steele A.D."/>
            <person name="Gui C."/>
            <person name="Meng S."/>
            <person name="Li G."/>
            <person name="Viehrig K."/>
            <person name="Ye F."/>
            <person name="Su P."/>
            <person name="Kiefer A.F."/>
            <person name="Nichols A."/>
            <person name="Cepeda A.J."/>
            <person name="Yan W."/>
            <person name="Fan B."/>
            <person name="Jiang Y."/>
            <person name="Adhikari A."/>
            <person name="Zheng C.-J."/>
            <person name="Schuster L."/>
            <person name="Cowan T.M."/>
            <person name="Smanski M.J."/>
            <person name="Chevrette M.G."/>
            <person name="De Carvalho L.P.S."/>
            <person name="Shen B."/>
        </authorList>
    </citation>
    <scope>NUCLEOTIDE SEQUENCE [LARGE SCALE GENOMIC DNA]</scope>
    <source>
        <strain evidence="1 2">NPDC093086</strain>
    </source>
</reference>
<dbReference type="NCBIfam" id="TIGR02243">
    <property type="entry name" value="putative baseplate assembly protein"/>
    <property type="match status" value="1"/>
</dbReference>
<evidence type="ECO:0000313" key="1">
    <source>
        <dbReference type="EMBL" id="MFJ6035188.1"/>
    </source>
</evidence>
<comment type="caution">
    <text evidence="1">The sequence shown here is derived from an EMBL/GenBank/DDBJ whole genome shotgun (WGS) entry which is preliminary data.</text>
</comment>
<protein>
    <submittedName>
        <fullName evidence="1">Baseplate assembly protein</fullName>
    </submittedName>
</protein>
<organism evidence="1 2">
    <name type="scientific">Streptomyces ardesiacus</name>
    <dbReference type="NCBI Taxonomy" id="285564"/>
    <lineage>
        <taxon>Bacteria</taxon>
        <taxon>Bacillati</taxon>
        <taxon>Actinomycetota</taxon>
        <taxon>Actinomycetes</taxon>
        <taxon>Kitasatosporales</taxon>
        <taxon>Streptomycetaceae</taxon>
        <taxon>Streptomyces</taxon>
    </lineage>
</organism>
<name>A0ABW8H4W0_9ACTN</name>
<dbReference type="InterPro" id="IPR011749">
    <property type="entry name" value="CHP02243"/>
</dbReference>
<dbReference type="Proteomes" id="UP001617907">
    <property type="component" value="Unassembled WGS sequence"/>
</dbReference>
<evidence type="ECO:0000313" key="2">
    <source>
        <dbReference type="Proteomes" id="UP001617907"/>
    </source>
</evidence>
<proteinExistence type="predicted"/>
<keyword evidence="2" id="KW-1185">Reference proteome</keyword>
<gene>
    <name evidence="1" type="ORF">ACIQFM_02905</name>
</gene>
<sequence length="652" mass="71186">MPLPSPNLDDRRFQQFVDDAKRYIQQRAPEWTDHNVSDPGITLVETLAHMADQIVYRLNRVPDKNHLAFLDLVGITLFPPSAARTDVTFWLSAPQEDTILVPVGAEIATLRSERDEAVVFATERDLRIVPCTLDRLVTQIRGEAVSDRTTDLAESKDVMCFAESPNPGDCMLIGLTAAIPDCALALELDSRVDGVGVDPRQPPLVWEAWTEDGWQPCEVDRDGTGGLNRPGDIVLHIPGGHVLSRNGGHEAGWIRCRVTEPLNGQPFYTTSPTVRSAEAYTIGGTTGAVHAETVLDELLGESTGLPGQRLRLEHAPVVAGDPPVLLQTADDNGWQDWDVVPHFAGSRPDDHHITLDAATGEIAFGPAVREADGTLRQYGAVPPKGSVVRARRYRTGGGRAGNVARGAVQVLRTSIPYVSEVVNREAARGGVDGETVEEAKLRAPITLRAQERAVTLRDYEELARRAAPETARITCLEGQENEYGAHAVRVLVVPQAVPDPGGRLRFEQLVPGDALLSRITRHLDERRLIGTRLSVGPPYYQGITVVATVHAFRDVDADRVRRQTHDALYRHLDPLTGGADGKGWPFGRPVQAGEVFAVLQRVPGVELVDEVVLHPADPLTGKRGDPTDRIDLEAPALVFSYDHRVRVIGDNT</sequence>
<dbReference type="GeneID" id="95505168"/>
<accession>A0ABW8H4W0</accession>
<dbReference type="RefSeq" id="WP_030405256.1">
    <property type="nucleotide sequence ID" value="NZ_BBOK01000017.1"/>
</dbReference>
<dbReference type="EMBL" id="JBIVPC010000002">
    <property type="protein sequence ID" value="MFJ6035188.1"/>
    <property type="molecule type" value="Genomic_DNA"/>
</dbReference>